<feature type="region of interest" description="Disordered" evidence="1">
    <location>
        <begin position="64"/>
        <end position="126"/>
    </location>
</feature>
<reference evidence="2 3" key="1">
    <citation type="journal article" date="2024" name="G3 (Bethesda)">
        <title>Genome assembly of Hibiscus sabdariffa L. provides insights into metabolisms of medicinal natural products.</title>
        <authorList>
            <person name="Kim T."/>
        </authorList>
    </citation>
    <scope>NUCLEOTIDE SEQUENCE [LARGE SCALE GENOMIC DNA]</scope>
    <source>
        <strain evidence="2">TK-2024</strain>
        <tissue evidence="2">Old leaves</tissue>
    </source>
</reference>
<keyword evidence="3" id="KW-1185">Reference proteome</keyword>
<protein>
    <submittedName>
        <fullName evidence="2">Uncharacterized protein</fullName>
    </submittedName>
</protein>
<accession>A0ABR2QXX1</accession>
<comment type="caution">
    <text evidence="2">The sequence shown here is derived from an EMBL/GenBank/DDBJ whole genome shotgun (WGS) entry which is preliminary data.</text>
</comment>
<feature type="compositionally biased region" description="Basic and acidic residues" evidence="1">
    <location>
        <begin position="64"/>
        <end position="79"/>
    </location>
</feature>
<gene>
    <name evidence="2" type="ORF">V6N11_042980</name>
</gene>
<name>A0ABR2QXX1_9ROSI</name>
<feature type="compositionally biased region" description="Acidic residues" evidence="1">
    <location>
        <begin position="104"/>
        <end position="119"/>
    </location>
</feature>
<evidence type="ECO:0000313" key="3">
    <source>
        <dbReference type="Proteomes" id="UP001396334"/>
    </source>
</evidence>
<feature type="compositionally biased region" description="Basic and acidic residues" evidence="1">
    <location>
        <begin position="90"/>
        <end position="103"/>
    </location>
</feature>
<organism evidence="2 3">
    <name type="scientific">Hibiscus sabdariffa</name>
    <name type="common">roselle</name>
    <dbReference type="NCBI Taxonomy" id="183260"/>
    <lineage>
        <taxon>Eukaryota</taxon>
        <taxon>Viridiplantae</taxon>
        <taxon>Streptophyta</taxon>
        <taxon>Embryophyta</taxon>
        <taxon>Tracheophyta</taxon>
        <taxon>Spermatophyta</taxon>
        <taxon>Magnoliopsida</taxon>
        <taxon>eudicotyledons</taxon>
        <taxon>Gunneridae</taxon>
        <taxon>Pentapetalae</taxon>
        <taxon>rosids</taxon>
        <taxon>malvids</taxon>
        <taxon>Malvales</taxon>
        <taxon>Malvaceae</taxon>
        <taxon>Malvoideae</taxon>
        <taxon>Hibiscus</taxon>
    </lineage>
</organism>
<proteinExistence type="predicted"/>
<sequence length="126" mass="15221">MQLSLEASNQQYIDMQDILKSMKDSLLLSRKQFMQQQKFIQDQMKRQRIVDERNEGFILELTRKGKDKAVRGEHEKEETEQLGQDVPLQEFRRVQTDDFKEEHDDNEDDSDYFPLEDEDQQKLHEK</sequence>
<evidence type="ECO:0000313" key="2">
    <source>
        <dbReference type="EMBL" id="KAK9005552.1"/>
    </source>
</evidence>
<evidence type="ECO:0000256" key="1">
    <source>
        <dbReference type="SAM" id="MobiDB-lite"/>
    </source>
</evidence>
<dbReference type="EMBL" id="JBBPBN010000030">
    <property type="protein sequence ID" value="KAK9005552.1"/>
    <property type="molecule type" value="Genomic_DNA"/>
</dbReference>
<dbReference type="Proteomes" id="UP001396334">
    <property type="component" value="Unassembled WGS sequence"/>
</dbReference>